<name>A0ABV0Y4R1_9TELE</name>
<gene>
    <name evidence="1" type="ORF">AMECASPLE_026261</name>
</gene>
<evidence type="ECO:0000313" key="1">
    <source>
        <dbReference type="EMBL" id="MEQ2288774.1"/>
    </source>
</evidence>
<sequence>MPQQSDSGAVKKLRGVTYKHTHICKYLFCFSAMNSDKTMKSLVLHFLLWEKKENLIISVLHWNVNTLVIFSNTPTAKCFRVMGSVKHIFPGKILSNENGKI</sequence>
<evidence type="ECO:0000313" key="2">
    <source>
        <dbReference type="Proteomes" id="UP001469553"/>
    </source>
</evidence>
<protein>
    <submittedName>
        <fullName evidence="1">Uncharacterized protein</fullName>
    </submittedName>
</protein>
<keyword evidence="2" id="KW-1185">Reference proteome</keyword>
<proteinExistence type="predicted"/>
<dbReference type="Proteomes" id="UP001469553">
    <property type="component" value="Unassembled WGS sequence"/>
</dbReference>
<dbReference type="EMBL" id="JAHRIP010021474">
    <property type="protein sequence ID" value="MEQ2288774.1"/>
    <property type="molecule type" value="Genomic_DNA"/>
</dbReference>
<comment type="caution">
    <text evidence="1">The sequence shown here is derived from an EMBL/GenBank/DDBJ whole genome shotgun (WGS) entry which is preliminary data.</text>
</comment>
<accession>A0ABV0Y4R1</accession>
<organism evidence="1 2">
    <name type="scientific">Ameca splendens</name>
    <dbReference type="NCBI Taxonomy" id="208324"/>
    <lineage>
        <taxon>Eukaryota</taxon>
        <taxon>Metazoa</taxon>
        <taxon>Chordata</taxon>
        <taxon>Craniata</taxon>
        <taxon>Vertebrata</taxon>
        <taxon>Euteleostomi</taxon>
        <taxon>Actinopterygii</taxon>
        <taxon>Neopterygii</taxon>
        <taxon>Teleostei</taxon>
        <taxon>Neoteleostei</taxon>
        <taxon>Acanthomorphata</taxon>
        <taxon>Ovalentaria</taxon>
        <taxon>Atherinomorphae</taxon>
        <taxon>Cyprinodontiformes</taxon>
        <taxon>Goodeidae</taxon>
        <taxon>Ameca</taxon>
    </lineage>
</organism>
<reference evidence="1 2" key="1">
    <citation type="submission" date="2021-06" db="EMBL/GenBank/DDBJ databases">
        <authorList>
            <person name="Palmer J.M."/>
        </authorList>
    </citation>
    <scope>NUCLEOTIDE SEQUENCE [LARGE SCALE GENOMIC DNA]</scope>
    <source>
        <strain evidence="1 2">AS_MEX2019</strain>
        <tissue evidence="1">Muscle</tissue>
    </source>
</reference>